<evidence type="ECO:0000256" key="1">
    <source>
        <dbReference type="SAM" id="Phobius"/>
    </source>
</evidence>
<dbReference type="MEROPS" id="M15.024"/>
<keyword evidence="1" id="KW-0812">Transmembrane</keyword>
<dbReference type="Gene3D" id="3.30.1380.10">
    <property type="match status" value="1"/>
</dbReference>
<keyword evidence="1" id="KW-0472">Membrane</keyword>
<dbReference type="InterPro" id="IPR058193">
    <property type="entry name" value="VanY/YodJ_core_dom"/>
</dbReference>
<keyword evidence="3" id="KW-0121">Carboxypeptidase</keyword>
<feature type="transmembrane region" description="Helical" evidence="1">
    <location>
        <begin position="12"/>
        <end position="35"/>
    </location>
</feature>
<sequence>MRSRRAKEKRKKWTYSVIVTLIGLLLIGSIVVVIWQKNKVVEPNTEIVHEQPTEKLEQAPPKEVKEEPEVLDDNGYVEGQELPTEPTYIKDILIASKRYPLPKTFAPGEQPEARKAMDELIAAAKQRGFTLTAFSGYRSYDYQTTLYNNYVARDGKDAADRYSARPGYSEHQTGLVYDVGEVGKEDIWLTEQFGESEAGIWIRDNAHKYGFIMRYPKGKEDITGYMYESWHFRYVGEDIATKIAKANSTLEEYLEIK</sequence>
<proteinExistence type="predicted"/>
<dbReference type="EMBL" id="LN483075">
    <property type="protein sequence ID" value="CEA03904.1"/>
    <property type="molecule type" value="Genomic_DNA"/>
</dbReference>
<keyword evidence="3" id="KW-0378">Hydrolase</keyword>
<dbReference type="CDD" id="cd14852">
    <property type="entry name" value="LD-carboxypeptidase"/>
    <property type="match status" value="1"/>
</dbReference>
<accession>A0A078MCI2</accession>
<dbReference type="GO" id="GO:0004180">
    <property type="term" value="F:carboxypeptidase activity"/>
    <property type="evidence" value="ECO:0007669"/>
    <property type="project" value="UniProtKB-KW"/>
</dbReference>
<dbReference type="HOGENOM" id="CLU_054193_1_1_9"/>
<reference evidence="3" key="1">
    <citation type="submission" date="2014-07" db="EMBL/GenBank/DDBJ databases">
        <authorList>
            <person name="Urmite Genomes Urmite Genomes"/>
        </authorList>
    </citation>
    <scope>NUCLEOTIDE SEQUENCE</scope>
    <source>
        <strain evidence="3">13S34_air</strain>
    </source>
</reference>
<dbReference type="GO" id="GO:0006508">
    <property type="term" value="P:proteolysis"/>
    <property type="evidence" value="ECO:0007669"/>
    <property type="project" value="InterPro"/>
</dbReference>
<dbReference type="InterPro" id="IPR009045">
    <property type="entry name" value="Zn_M74/Hedgehog-like"/>
</dbReference>
<dbReference type="InterPro" id="IPR003709">
    <property type="entry name" value="VanY-like_core_dom"/>
</dbReference>
<dbReference type="SUPFAM" id="SSF55166">
    <property type="entry name" value="Hedgehog/DD-peptidase"/>
    <property type="match status" value="1"/>
</dbReference>
<keyword evidence="3" id="KW-0645">Protease</keyword>
<dbReference type="AlphaFoldDB" id="A0A078MCI2"/>
<evidence type="ECO:0000259" key="2">
    <source>
        <dbReference type="Pfam" id="PF02557"/>
    </source>
</evidence>
<organism evidence="3">
    <name type="scientific">Metalysinibacillus saudimassiliensis</name>
    <dbReference type="NCBI Taxonomy" id="1461583"/>
    <lineage>
        <taxon>Bacteria</taxon>
        <taxon>Bacillati</taxon>
        <taxon>Bacillota</taxon>
        <taxon>Bacilli</taxon>
        <taxon>Bacillales</taxon>
        <taxon>Caryophanaceae</taxon>
        <taxon>Metalysinibacillus</taxon>
    </lineage>
</organism>
<name>A0A078MCI2_9BACL</name>
<evidence type="ECO:0000313" key="3">
    <source>
        <dbReference type="EMBL" id="CEA03904.1"/>
    </source>
</evidence>
<dbReference type="PATRIC" id="fig|1461583.4.peg.1661"/>
<dbReference type="Pfam" id="PF02557">
    <property type="entry name" value="VanY"/>
    <property type="match status" value="1"/>
</dbReference>
<feature type="domain" description="D-alanyl-D-alanine carboxypeptidase-like core" evidence="2">
    <location>
        <begin position="110"/>
        <end position="236"/>
    </location>
</feature>
<dbReference type="PANTHER" id="PTHR34385">
    <property type="entry name" value="D-ALANYL-D-ALANINE CARBOXYPEPTIDASE"/>
    <property type="match status" value="1"/>
</dbReference>
<protein>
    <submittedName>
        <fullName evidence="3">D-alanyl-D-alanine carboxypeptidase</fullName>
    </submittedName>
</protein>
<gene>
    <name evidence="3" type="primary">vanYB</name>
    <name evidence="3" type="ORF">BN1050_01733</name>
</gene>
<dbReference type="InterPro" id="IPR052179">
    <property type="entry name" value="DD-CPase-like"/>
</dbReference>
<dbReference type="PANTHER" id="PTHR34385:SF1">
    <property type="entry name" value="PEPTIDOGLYCAN L-ALANYL-D-GLUTAMATE ENDOPEPTIDASE CWLK"/>
    <property type="match status" value="1"/>
</dbReference>
<keyword evidence="1" id="KW-1133">Transmembrane helix</keyword>